<keyword evidence="3" id="KW-1185">Reference proteome</keyword>
<name>A0A6L6PAZ1_9BURK</name>
<dbReference type="RefSeq" id="WP_155461441.1">
    <property type="nucleotide sequence ID" value="NZ_WNKY01000001.1"/>
</dbReference>
<feature type="domain" description="DUF6036" evidence="1">
    <location>
        <begin position="33"/>
        <end position="190"/>
    </location>
</feature>
<dbReference type="OrthoDB" id="5865827at2"/>
<comment type="caution">
    <text evidence="2">The sequence shown here is derived from an EMBL/GenBank/DDBJ whole genome shotgun (WGS) entry which is preliminary data.</text>
</comment>
<dbReference type="AlphaFoldDB" id="A0A6L6PAZ1"/>
<dbReference type="EMBL" id="WNKY01000001">
    <property type="protein sequence ID" value="MTV36080.1"/>
    <property type="molecule type" value="Genomic_DNA"/>
</dbReference>
<evidence type="ECO:0000259" key="1">
    <source>
        <dbReference type="Pfam" id="PF19502"/>
    </source>
</evidence>
<dbReference type="InterPro" id="IPR045792">
    <property type="entry name" value="DUF6036"/>
</dbReference>
<proteinExistence type="predicted"/>
<dbReference type="Proteomes" id="UP000475582">
    <property type="component" value="Unassembled WGS sequence"/>
</dbReference>
<evidence type="ECO:0000313" key="2">
    <source>
        <dbReference type="EMBL" id="MTV36080.1"/>
    </source>
</evidence>
<protein>
    <recommendedName>
        <fullName evidence="1">DUF6036 domain-containing protein</fullName>
    </recommendedName>
</protein>
<sequence length="202" mass="22727">MQSFTEAILRLFDDLGDRLAAAGLPSGAVRAYLFGGCAVHMYERNRVSEDLDAEFDYNLIHRDDVLLVLSELPAVAYRSVAGREVGLNIDRRFNTTLCPLHMDYQDRATQLERGQSDASPLTVWLPNPMDVAISKLGRLSVVDVEDILVLLQEPSASWDEFERLATEASQYYVGRNLAGTIAYVKLQWQRRKDNDASSEDVK</sequence>
<organism evidence="2 3">
    <name type="scientific">Duganella radicis</name>
    <dbReference type="NCBI Taxonomy" id="551988"/>
    <lineage>
        <taxon>Bacteria</taxon>
        <taxon>Pseudomonadati</taxon>
        <taxon>Pseudomonadota</taxon>
        <taxon>Betaproteobacteria</taxon>
        <taxon>Burkholderiales</taxon>
        <taxon>Oxalobacteraceae</taxon>
        <taxon>Telluria group</taxon>
        <taxon>Duganella</taxon>
    </lineage>
</organism>
<evidence type="ECO:0000313" key="3">
    <source>
        <dbReference type="Proteomes" id="UP000475582"/>
    </source>
</evidence>
<accession>A0A6L6PAZ1</accession>
<gene>
    <name evidence="2" type="ORF">GM676_00585</name>
</gene>
<dbReference type="Pfam" id="PF19502">
    <property type="entry name" value="DUF6036"/>
    <property type="match status" value="1"/>
</dbReference>
<reference evidence="2 3" key="1">
    <citation type="submission" date="2019-11" db="EMBL/GenBank/DDBJ databases">
        <title>Type strains purchased from KCTC, JCM and DSMZ.</title>
        <authorList>
            <person name="Lu H."/>
        </authorList>
    </citation>
    <scope>NUCLEOTIDE SEQUENCE [LARGE SCALE GENOMIC DNA]</scope>
    <source>
        <strain evidence="2 3">KCTC 22382</strain>
    </source>
</reference>